<comment type="caution">
    <text evidence="1">The sequence shown here is derived from an EMBL/GenBank/DDBJ whole genome shotgun (WGS) entry which is preliminary data.</text>
</comment>
<proteinExistence type="predicted"/>
<evidence type="ECO:0000313" key="2">
    <source>
        <dbReference type="Proteomes" id="UP000031978"/>
    </source>
</evidence>
<protein>
    <submittedName>
        <fullName evidence="1">Uncharacterized protein</fullName>
    </submittedName>
</protein>
<accession>A0AB34R193</accession>
<dbReference type="EMBL" id="JXCL01000010">
    <property type="protein sequence ID" value="KIL22844.1"/>
    <property type="molecule type" value="Genomic_DNA"/>
</dbReference>
<reference evidence="1 2" key="1">
    <citation type="submission" date="2014-12" db="EMBL/GenBank/DDBJ databases">
        <title>Draft Genome Sequences of Five Spore-Forming Food Isolates of Bacillus pumilus.</title>
        <authorList>
            <person name="de Jong A."/>
            <person name="van Heel A.J."/>
            <person name="Montalban-Lopez M."/>
            <person name="Krawczyk A.O."/>
            <person name="Berendsen E.M."/>
            <person name="Wells-Bennik M."/>
            <person name="Kuipers O.P."/>
        </authorList>
    </citation>
    <scope>NUCLEOTIDE SEQUENCE [LARGE SCALE GENOMIC DNA]</scope>
    <source>
        <strain evidence="1 2">B4127</strain>
    </source>
</reference>
<dbReference type="AlphaFoldDB" id="A0AB34R193"/>
<name>A0AB34R193_BACPU</name>
<gene>
    <name evidence="1" type="ORF">B4127_0803</name>
</gene>
<dbReference type="Proteomes" id="UP000031978">
    <property type="component" value="Unassembled WGS sequence"/>
</dbReference>
<sequence>MSSFQSILIEIDSHSHYKHHFEQLQMVFPIPSAKKLFEFFK</sequence>
<evidence type="ECO:0000313" key="1">
    <source>
        <dbReference type="EMBL" id="KIL22844.1"/>
    </source>
</evidence>
<organism evidence="1 2">
    <name type="scientific">Bacillus pumilus</name>
    <name type="common">Bacillus mesentericus</name>
    <dbReference type="NCBI Taxonomy" id="1408"/>
    <lineage>
        <taxon>Bacteria</taxon>
        <taxon>Bacillati</taxon>
        <taxon>Bacillota</taxon>
        <taxon>Bacilli</taxon>
        <taxon>Bacillales</taxon>
        <taxon>Bacillaceae</taxon>
        <taxon>Bacillus</taxon>
    </lineage>
</organism>